<accession>A0A6I8MIZ8</accession>
<dbReference type="EMBL" id="LR738855">
    <property type="protein sequence ID" value="VZH86420.1"/>
    <property type="molecule type" value="Genomic_DNA"/>
</dbReference>
<dbReference type="AlphaFoldDB" id="A0A6I8MIZ8"/>
<organism evidence="1 2">
    <name type="scientific">Corynebacterium rouxii</name>
    <dbReference type="NCBI Taxonomy" id="2719119"/>
    <lineage>
        <taxon>Bacteria</taxon>
        <taxon>Bacillati</taxon>
        <taxon>Actinomycetota</taxon>
        <taxon>Actinomycetes</taxon>
        <taxon>Mycobacteriales</taxon>
        <taxon>Corynebacteriaceae</taxon>
        <taxon>Corynebacterium</taxon>
    </lineage>
</organism>
<gene>
    <name evidence="1" type="ORF">FRC0190_02330</name>
</gene>
<sequence length="90" mass="10377">MEYVGKRSDDIVFYFQNEEHYTIAKKLVVNADTKIGSNDKNSIFTESIRGGISCAVDDLRQERDDLSFGQKKSRELAEKVIHFLQDFRGN</sequence>
<protein>
    <submittedName>
        <fullName evidence="1">Uncharacterized protein</fullName>
    </submittedName>
</protein>
<dbReference type="InterPro" id="IPR040871">
    <property type="entry name" value="HopA1"/>
</dbReference>
<dbReference type="RefSeq" id="WP_155874404.1">
    <property type="nucleotide sequence ID" value="NZ_LR738855.1"/>
</dbReference>
<evidence type="ECO:0000313" key="1">
    <source>
        <dbReference type="EMBL" id="VZH86420.1"/>
    </source>
</evidence>
<dbReference type="Pfam" id="PF17914">
    <property type="entry name" value="HopA1"/>
    <property type="match status" value="1"/>
</dbReference>
<dbReference type="KEGG" id="crf:FRC0190_02330"/>
<evidence type="ECO:0000313" key="2">
    <source>
        <dbReference type="Proteomes" id="UP000423525"/>
    </source>
</evidence>
<name>A0A6I8MIZ8_9CORY</name>
<reference evidence="1 2" key="1">
    <citation type="submission" date="2019-11" db="EMBL/GenBank/DDBJ databases">
        <authorList>
            <person name="Brisse S."/>
        </authorList>
    </citation>
    <scope>NUCLEOTIDE SEQUENCE [LARGE SCALE GENOMIC DNA]</scope>
    <source>
        <strain evidence="1">FRC0190</strain>
    </source>
</reference>
<dbReference type="Proteomes" id="UP000423525">
    <property type="component" value="Chromosome"/>
</dbReference>
<proteinExistence type="predicted"/>